<organism evidence="1 2">
    <name type="scientific">Desulfofustis glycolicus DSM 9705</name>
    <dbReference type="NCBI Taxonomy" id="1121409"/>
    <lineage>
        <taxon>Bacteria</taxon>
        <taxon>Pseudomonadati</taxon>
        <taxon>Thermodesulfobacteriota</taxon>
        <taxon>Desulfobulbia</taxon>
        <taxon>Desulfobulbales</taxon>
        <taxon>Desulfocapsaceae</taxon>
        <taxon>Desulfofustis</taxon>
    </lineage>
</organism>
<evidence type="ECO:0008006" key="3">
    <source>
        <dbReference type="Google" id="ProtNLM"/>
    </source>
</evidence>
<reference evidence="1 2" key="1">
    <citation type="submission" date="2016-11" db="EMBL/GenBank/DDBJ databases">
        <authorList>
            <person name="Jaros S."/>
            <person name="Januszkiewicz K."/>
            <person name="Wedrychowicz H."/>
        </authorList>
    </citation>
    <scope>NUCLEOTIDE SEQUENCE [LARGE SCALE GENOMIC DNA]</scope>
    <source>
        <strain evidence="1 2">DSM 9705</strain>
    </source>
</reference>
<dbReference type="OrthoDB" id="5428344at2"/>
<keyword evidence="2" id="KW-1185">Reference proteome</keyword>
<evidence type="ECO:0000313" key="2">
    <source>
        <dbReference type="Proteomes" id="UP000184139"/>
    </source>
</evidence>
<protein>
    <recommendedName>
        <fullName evidence="3">Glycoside hydrolase family 42 N-terminal domain-containing protein</fullName>
    </recommendedName>
</protein>
<dbReference type="AlphaFoldDB" id="A0A1M5VQ98"/>
<dbReference type="Proteomes" id="UP000184139">
    <property type="component" value="Unassembled WGS sequence"/>
</dbReference>
<proteinExistence type="predicted"/>
<dbReference type="STRING" id="1121409.SAMN02745124_01807"/>
<sequence length="845" mass="93843">MSGCWKMRMLVVCWFVCALFACFVSWVGAASVGIYGVGEEWAGQGEGAVDRVFVVPRADVIREHTAGGREVYLSLNVFGGKEARHHFVDSVPVLASGELLPDRFGGVCPTHAGWRQNRLELLGRWARELGGPGSISGVWLDFIRYPGRWEEPQPDIPDTCYCDRCLALFQQESGVVIPADAGSTAERAGWIRQNAAYQWLMWKKEQISSFVRAARAVLDEGDGERRLKLGAFVVPWRKSDHGGALVALLGQDAADFGAAVDNLSPMVYHRMVGQPVGWVEDISRYYRDMAAGQLWPIIQAEQVPVDEFGAAVAAVSASGADGLLVYAHRFMENGQWGELAGFAPPDNLIANPRFTGADGGAAPGGDEGAAFRPDQWRVGAGGTVIDSRFLFAPESEGGGPAVGIVGGRDRQGSWSVELPACRQGSRYRFTAEFYRNDRLLNSGYPEVRIWGQSHRLNTHRMVGRFQPLFFEVVCPDQVPQREHHFAFVNNNPGVTFWMRHPRLVAHQPVERGGQEVPAQRFFPLGVYGAAADNLPAIKDIGLNSAVVGLDEAHLHACGEQGLHCLVSVPREPERLMVMLERFGGVLQTGDFSFYVNDEPGIHSFPRLQTEDIQRLLKERFPDRFTAMAIVRPQVVSHYRESADYFMLDQYPVPHMPMSWLADSLDEAAESVGGRRLMAVIQAFGGERFAESGWPRLPTFAEMNCLAFLAVIHGSRGLYFYSFPEISRSAEGREDFARVIRRLNSLRSWLALDNEETAIEVRMTSPNRFDPQGRPAVHCASKRQLGTRLLMCANTIGTTVEAAVPVAAGSALQWRDYFGSDRYYVVRDELYSQFAPYEVKVLMENR</sequence>
<evidence type="ECO:0000313" key="1">
    <source>
        <dbReference type="EMBL" id="SHH77348.1"/>
    </source>
</evidence>
<accession>A0A1M5VQ98</accession>
<dbReference type="RefSeq" id="WP_143165967.1">
    <property type="nucleotide sequence ID" value="NZ_FQXS01000009.1"/>
</dbReference>
<name>A0A1M5VQ98_9BACT</name>
<dbReference type="EMBL" id="FQXS01000009">
    <property type="protein sequence ID" value="SHH77348.1"/>
    <property type="molecule type" value="Genomic_DNA"/>
</dbReference>
<gene>
    <name evidence="1" type="ORF">SAMN02745124_01807</name>
</gene>
<dbReference type="PROSITE" id="PS51257">
    <property type="entry name" value="PROKAR_LIPOPROTEIN"/>
    <property type="match status" value="1"/>
</dbReference>
<dbReference type="Gene3D" id="3.20.20.80">
    <property type="entry name" value="Glycosidases"/>
    <property type="match status" value="1"/>
</dbReference>